<gene>
    <name evidence="4" type="ORF">RN605_05755</name>
    <name evidence="3" type="ORF">RN608_12455</name>
</gene>
<feature type="signal peptide" evidence="1">
    <location>
        <begin position="1"/>
        <end position="22"/>
    </location>
</feature>
<protein>
    <recommendedName>
        <fullName evidence="2">CshA domain-containing protein</fullName>
    </recommendedName>
</protein>
<name>A0AA96F4Z4_9FLAO</name>
<keyword evidence="5" id="KW-1185">Reference proteome</keyword>
<evidence type="ECO:0000313" key="3">
    <source>
        <dbReference type="EMBL" id="WNM18811.1"/>
    </source>
</evidence>
<dbReference type="KEGG" id="fcj:RN605_05755"/>
<sequence>MKKIYFLFLTLSLVIVGFYACSDDNEYTEISPIAADDTVSSTLTNAVTIDVLLNDTTGGVPVATTVSIVGGTDTDSNGTLDKLDVVNEGIWTVNSTTGSITFTPVANYVGNPTQISYTVKNSQGNASNEAIVTINATPIVTFDILNVPYAKLSDYNFFVGNITNQIPSLNVVAYEPASSLFTDYAQKKRFIWMPNGVNATYVDDDKILNFPVGTVLIKTFYYTTIQPGNQTKLIETRLMIRKSDGWKFYEYLWNDAQTDADLLPANEFLNGSFKTITFTKPNNEVVTTNYRIPSDTECLSCHKINEVPTPIAVKPQNLNHNFNYSAGSMNQLQKLVSQGYLDSYPSNIASTVDYHDTTKSLSLRVRSYLDVNCGHCHQDQGRCDYRQIRLGFRQNIEDSNIGICLTADEEISPTLQKIITPGNVSKSIMHFRMSSNEESERMPLLGRTIVHDEGVELLEQWINSLNQSCN</sequence>
<dbReference type="EMBL" id="CP134890">
    <property type="protein sequence ID" value="WNM22862.1"/>
    <property type="molecule type" value="Genomic_DNA"/>
</dbReference>
<feature type="domain" description="CshA" evidence="2">
    <location>
        <begin position="47"/>
        <end position="127"/>
    </location>
</feature>
<dbReference type="AlphaFoldDB" id="A0AA96F4Z4"/>
<proteinExistence type="predicted"/>
<dbReference type="PROSITE" id="PS51257">
    <property type="entry name" value="PROKAR_LIPOPROTEIN"/>
    <property type="match status" value="1"/>
</dbReference>
<dbReference type="Proteomes" id="UP001304515">
    <property type="component" value="Chromosome"/>
</dbReference>
<dbReference type="RefSeq" id="WP_313323013.1">
    <property type="nucleotide sequence ID" value="NZ_CP134878.1"/>
</dbReference>
<feature type="chain" id="PRO_5044705323" description="CshA domain-containing protein" evidence="1">
    <location>
        <begin position="23"/>
        <end position="470"/>
    </location>
</feature>
<evidence type="ECO:0000256" key="1">
    <source>
        <dbReference type="SAM" id="SignalP"/>
    </source>
</evidence>
<evidence type="ECO:0000313" key="5">
    <source>
        <dbReference type="Proteomes" id="UP001304515"/>
    </source>
</evidence>
<reference evidence="4 5" key="1">
    <citation type="submission" date="2023-09" db="EMBL/GenBank/DDBJ databases">
        <title>Flavobacterium sp. a novel bacteria isolate from Pepper rhizosphere.</title>
        <authorList>
            <person name="Peng Y."/>
            <person name="Lee J."/>
        </authorList>
    </citation>
    <scope>NUCLEOTIDE SEQUENCE [LARGE SCALE GENOMIC DNA]</scope>
    <source>
        <strain evidence="3">PMR2A8</strain>
        <strain evidence="4 5">PMTSA4</strain>
    </source>
</reference>
<evidence type="ECO:0000313" key="4">
    <source>
        <dbReference type="EMBL" id="WNM22862.1"/>
    </source>
</evidence>
<dbReference type="InterPro" id="IPR036280">
    <property type="entry name" value="Multihaem_cyt_sf"/>
</dbReference>
<dbReference type="EMBL" id="CP134878">
    <property type="protein sequence ID" value="WNM18811.1"/>
    <property type="molecule type" value="Genomic_DNA"/>
</dbReference>
<dbReference type="SUPFAM" id="SSF48695">
    <property type="entry name" value="Multiheme cytochromes"/>
    <property type="match status" value="1"/>
</dbReference>
<keyword evidence="1" id="KW-0732">Signal</keyword>
<dbReference type="InterPro" id="IPR026395">
    <property type="entry name" value="CshA_fibril"/>
</dbReference>
<accession>A0AA96J5A0</accession>
<evidence type="ECO:0000259" key="2">
    <source>
        <dbReference type="Pfam" id="PF19076"/>
    </source>
</evidence>
<dbReference type="Pfam" id="PF19076">
    <property type="entry name" value="CshA_repeat"/>
    <property type="match status" value="1"/>
</dbReference>
<accession>A0AA96F4Z4</accession>
<organism evidence="4 5">
    <name type="scientific">Flavobacterium capsici</name>
    <dbReference type="NCBI Taxonomy" id="3075618"/>
    <lineage>
        <taxon>Bacteria</taxon>
        <taxon>Pseudomonadati</taxon>
        <taxon>Bacteroidota</taxon>
        <taxon>Flavobacteriia</taxon>
        <taxon>Flavobacteriales</taxon>
        <taxon>Flavobacteriaceae</taxon>
        <taxon>Flavobacterium</taxon>
    </lineage>
</organism>